<comment type="similarity">
    <text evidence="1">Belongs to the CCM1 family.</text>
</comment>
<feature type="compositionally biased region" description="Polar residues" evidence="6">
    <location>
        <begin position="75"/>
        <end position="87"/>
    </location>
</feature>
<comment type="subunit">
    <text evidence="4">Binds to mitochondrial small subunit 15S rRNA.</text>
</comment>
<dbReference type="Pfam" id="PF13812">
    <property type="entry name" value="PPR_3"/>
    <property type="match status" value="1"/>
</dbReference>
<dbReference type="InterPro" id="IPR002885">
    <property type="entry name" value="PPR_rpt"/>
</dbReference>
<reference evidence="7 8" key="1">
    <citation type="submission" date="2014-02" db="EMBL/GenBank/DDBJ databases">
        <title>The genome sequence of the entomopathogenic fungus Metarhizium robertsii ARSEF 2575.</title>
        <authorList>
            <person name="Giuliano Garisto Donzelli B."/>
            <person name="Roe B.A."/>
            <person name="Macmil S.L."/>
            <person name="Krasnoff S.B."/>
            <person name="Gibson D.M."/>
        </authorList>
    </citation>
    <scope>NUCLEOTIDE SEQUENCE [LARGE SCALE GENOMIC DNA]</scope>
    <source>
        <strain evidence="7 8">ARSEF 2575</strain>
    </source>
</reference>
<evidence type="ECO:0000256" key="5">
    <source>
        <dbReference type="PROSITE-ProRule" id="PRU00708"/>
    </source>
</evidence>
<organism evidence="7 8">
    <name type="scientific">Metarhizium robertsii</name>
    <dbReference type="NCBI Taxonomy" id="568076"/>
    <lineage>
        <taxon>Eukaryota</taxon>
        <taxon>Fungi</taxon>
        <taxon>Dikarya</taxon>
        <taxon>Ascomycota</taxon>
        <taxon>Pezizomycotina</taxon>
        <taxon>Sordariomycetes</taxon>
        <taxon>Hypocreomycetidae</taxon>
        <taxon>Hypocreales</taxon>
        <taxon>Clavicipitaceae</taxon>
        <taxon>Metarhizium</taxon>
    </lineage>
</organism>
<gene>
    <name evidence="7" type="ORF">X797_004303</name>
</gene>
<dbReference type="Gene3D" id="1.25.40.10">
    <property type="entry name" value="Tetratricopeptide repeat domain"/>
    <property type="match status" value="2"/>
</dbReference>
<dbReference type="NCBIfam" id="TIGR00756">
    <property type="entry name" value="PPR"/>
    <property type="match status" value="1"/>
</dbReference>
<protein>
    <submittedName>
        <fullName evidence="7">PPR repeat family protein</fullName>
    </submittedName>
</protein>
<evidence type="ECO:0000256" key="3">
    <source>
        <dbReference type="ARBA" id="ARBA00044493"/>
    </source>
</evidence>
<dbReference type="EMBL" id="JELW01000005">
    <property type="protein sequence ID" value="EXV02174.1"/>
    <property type="molecule type" value="Genomic_DNA"/>
</dbReference>
<dbReference type="AlphaFoldDB" id="A0A0A1UW86"/>
<feature type="compositionally biased region" description="Basic residues" evidence="6">
    <location>
        <begin position="131"/>
        <end position="147"/>
    </location>
</feature>
<dbReference type="HOGENOM" id="CLU_014278_0_0_1"/>
<dbReference type="eggNOG" id="KOG4197">
    <property type="taxonomic scope" value="Eukaryota"/>
</dbReference>
<evidence type="ECO:0000256" key="1">
    <source>
        <dbReference type="ARBA" id="ARBA00006192"/>
    </source>
</evidence>
<evidence type="ECO:0000256" key="4">
    <source>
        <dbReference type="ARBA" id="ARBA00044511"/>
    </source>
</evidence>
<evidence type="ECO:0000256" key="6">
    <source>
        <dbReference type="SAM" id="MobiDB-lite"/>
    </source>
</evidence>
<dbReference type="PANTHER" id="PTHR47447">
    <property type="entry name" value="OS03G0856100 PROTEIN"/>
    <property type="match status" value="1"/>
</dbReference>
<comment type="function">
    <text evidence="3">Regulates mitochondrial small subunit maturation by controlling 15S rRNA 5'-end processing. Localizes to the 5' precursor of the 15S rRNA in a position that is subsequently occupied by mS47 in the mature yeast mtSSU. Uses structure and sequence-specific RNA recognition, binding to a single-stranded region of the precursor and specifically recognizing bases -6 to -1. The exchange of Ccm1 for mS47 is coupled to the irreversible removal of precursor rRNA that is accompanied by conformational changes of the mitoribosomal proteins uS5m and mS26. These conformational changes signal completion of 5'-end rRNA processing through protection of the mature 5'-end of the 15S rRNA and stabilization of mS47. The removal of the 5' precursor together with the dissociation of Ccm1 may be catalyzed by the 5'-3' exoribonuclease Pet127. Involved in the specific removal of group I introns in mitochondrial encoded transcripts.</text>
</comment>
<name>A0A0A1UW86_9HYPO</name>
<feature type="repeat" description="PPR" evidence="5">
    <location>
        <begin position="745"/>
        <end position="779"/>
    </location>
</feature>
<proteinExistence type="inferred from homology"/>
<evidence type="ECO:0000313" key="7">
    <source>
        <dbReference type="EMBL" id="EXV02174.1"/>
    </source>
</evidence>
<dbReference type="InterPro" id="IPR011990">
    <property type="entry name" value="TPR-like_helical_dom_sf"/>
</dbReference>
<dbReference type="Proteomes" id="UP000030151">
    <property type="component" value="Unassembled WGS sequence"/>
</dbReference>
<sequence length="813" mass="91752">MRTACSLSRVGGARLCTAPRLQPNARATLAKAQRRLLSNCFQRLLPSVEPGDLLGRAQHDEWQAALRNRYVEPTTPKSKLTNTTSDRTSADWGGDTVDFATHCRQPDSNNTEYDGRTSRFRARPANPKSPTPRKHGRQILSKPRARRGPMSEQDMHQQWGYLRHQYSGDELLTRRKAFNSWKDKFYKVARNRDPSWPWKKSSQWLVEHETVASMRLAWQELDNESRQKQWPRIMLSTMCICPEKTAMVLEATLDPWPPGYAINDILLFIMQRLDLAKAKNIRERTLKAEEVADLLHKIIVDSRKQHVPFTQRLLGLSAKKLPSEQASELYSLLQRSEIKIHANTMIQFASKLAKDPVHKATAFKILQALSDSGADLNEARPSSVITSLLHCQVPEGVEPVPNHAFSPKDALEYFIQRGFTLNLLSATAFLDTLSQQGEVDEAIRLALLFSESGIQLDRKAWATVFRGAKTTRNVATVAKALDVAKVADVPFVEVLNNALHSAFHFAGMEAAEKKSQLRSPQPNLFGPLLRIYAKKFDLQPLQWWLPDSLPLYLAQGIGQQGLVLGNASQTRWQFETTILPFVDQLFSSGDDTKLQPNLTTIAIMMRAYIRNLRQPYDLMAYYQFFKSRLEEQSKDASIPSASRLIKNQGSLIHDTLIFTMTEHGELSRTALQVFGDMLKDQLHANAADAGRVHVEGDGVVVTAPVHPAPTVLTFTILFRGLMNNRDRMLVDKIVQVMRENGIQPNLATYNTLTSGYASMQDVAKTVSTLQDMEAAGFKPDSYTFKAFSKLKDQERALQMMEDMIQVNRHGMGV</sequence>
<dbReference type="PANTHER" id="PTHR47447:SF17">
    <property type="entry name" value="OS12G0638900 PROTEIN"/>
    <property type="match status" value="1"/>
</dbReference>
<feature type="region of interest" description="Disordered" evidence="6">
    <location>
        <begin position="69"/>
        <end position="155"/>
    </location>
</feature>
<keyword evidence="2" id="KW-0677">Repeat</keyword>
<evidence type="ECO:0000313" key="8">
    <source>
        <dbReference type="Proteomes" id="UP000030151"/>
    </source>
</evidence>
<evidence type="ECO:0000256" key="2">
    <source>
        <dbReference type="ARBA" id="ARBA00022737"/>
    </source>
</evidence>
<dbReference type="PROSITE" id="PS51375">
    <property type="entry name" value="PPR"/>
    <property type="match status" value="1"/>
</dbReference>
<dbReference type="OrthoDB" id="185373at2759"/>
<accession>A0A0A1UW86</accession>
<comment type="caution">
    <text evidence="7">The sequence shown here is derived from an EMBL/GenBank/DDBJ whole genome shotgun (WGS) entry which is preliminary data.</text>
</comment>